<evidence type="ECO:0000256" key="8">
    <source>
        <dbReference type="RuleBase" id="RU367067"/>
    </source>
</evidence>
<feature type="compositionally biased region" description="Acidic residues" evidence="9">
    <location>
        <begin position="437"/>
        <end position="449"/>
    </location>
</feature>
<comment type="caution">
    <text evidence="10">The sequence shown here is derived from an EMBL/GenBank/DDBJ whole genome shotgun (WGS) entry which is preliminary data.</text>
</comment>
<evidence type="ECO:0000313" key="11">
    <source>
        <dbReference type="Proteomes" id="UP001303473"/>
    </source>
</evidence>
<feature type="compositionally biased region" description="Gly residues" evidence="9">
    <location>
        <begin position="342"/>
        <end position="356"/>
    </location>
</feature>
<dbReference type="AlphaFoldDB" id="A0AAN6N9T2"/>
<comment type="function">
    <text evidence="7 8">Has a role in the initiation of DNA replication. Required at S-phase checkpoint.</text>
</comment>
<dbReference type="GO" id="GO:0006270">
    <property type="term" value="P:DNA replication initiation"/>
    <property type="evidence" value="ECO:0007669"/>
    <property type="project" value="UniProtKB-UniRule"/>
</dbReference>
<feature type="compositionally biased region" description="Acidic residues" evidence="9">
    <location>
        <begin position="472"/>
        <end position="494"/>
    </location>
</feature>
<feature type="compositionally biased region" description="Polar residues" evidence="9">
    <location>
        <begin position="90"/>
        <end position="107"/>
    </location>
</feature>
<feature type="compositionally biased region" description="Low complexity" evidence="9">
    <location>
        <begin position="191"/>
        <end position="202"/>
    </location>
</feature>
<evidence type="ECO:0000256" key="5">
    <source>
        <dbReference type="ARBA" id="ARBA00023242"/>
    </source>
</evidence>
<evidence type="ECO:0000256" key="9">
    <source>
        <dbReference type="SAM" id="MobiDB-lite"/>
    </source>
</evidence>
<feature type="compositionally biased region" description="Basic residues" evidence="9">
    <location>
        <begin position="544"/>
        <end position="562"/>
    </location>
</feature>
<feature type="region of interest" description="Disordered" evidence="9">
    <location>
        <begin position="310"/>
        <end position="581"/>
    </location>
</feature>
<feature type="compositionally biased region" description="Pro residues" evidence="9">
    <location>
        <begin position="65"/>
        <end position="75"/>
    </location>
</feature>
<feature type="compositionally biased region" description="Polar residues" evidence="9">
    <location>
        <begin position="240"/>
        <end position="249"/>
    </location>
</feature>
<reference evidence="11" key="1">
    <citation type="journal article" date="2023" name="Mol. Phylogenet. Evol.">
        <title>Genome-scale phylogeny and comparative genomics of the fungal order Sordariales.</title>
        <authorList>
            <person name="Hensen N."/>
            <person name="Bonometti L."/>
            <person name="Westerberg I."/>
            <person name="Brannstrom I.O."/>
            <person name="Guillou S."/>
            <person name="Cros-Aarteil S."/>
            <person name="Calhoun S."/>
            <person name="Haridas S."/>
            <person name="Kuo A."/>
            <person name="Mondo S."/>
            <person name="Pangilinan J."/>
            <person name="Riley R."/>
            <person name="LaButti K."/>
            <person name="Andreopoulos B."/>
            <person name="Lipzen A."/>
            <person name="Chen C."/>
            <person name="Yan M."/>
            <person name="Daum C."/>
            <person name="Ng V."/>
            <person name="Clum A."/>
            <person name="Steindorff A."/>
            <person name="Ohm R.A."/>
            <person name="Martin F."/>
            <person name="Silar P."/>
            <person name="Natvig D.O."/>
            <person name="Lalanne C."/>
            <person name="Gautier V."/>
            <person name="Ament-Velasquez S.L."/>
            <person name="Kruys A."/>
            <person name="Hutchinson M.I."/>
            <person name="Powell A.J."/>
            <person name="Barry K."/>
            <person name="Miller A.N."/>
            <person name="Grigoriev I.V."/>
            <person name="Debuchy R."/>
            <person name="Gladieux P."/>
            <person name="Hiltunen Thoren M."/>
            <person name="Johannesson H."/>
        </authorList>
    </citation>
    <scope>NUCLEOTIDE SEQUENCE [LARGE SCALE GENOMIC DNA]</scope>
    <source>
        <strain evidence="11">CBS 340.73</strain>
    </source>
</reference>
<dbReference type="CDD" id="cd22289">
    <property type="entry name" value="RecQL4_SLD2_NTD"/>
    <property type="match status" value="1"/>
</dbReference>
<dbReference type="PANTHER" id="PTHR28124:SF1">
    <property type="entry name" value="DNA REPLICATION REGULATOR SLD2"/>
    <property type="match status" value="1"/>
</dbReference>
<evidence type="ECO:0000256" key="7">
    <source>
        <dbReference type="ARBA" id="ARBA00025253"/>
    </source>
</evidence>
<keyword evidence="4 8" id="KW-0235">DNA replication</keyword>
<evidence type="ECO:0000256" key="4">
    <source>
        <dbReference type="ARBA" id="ARBA00022705"/>
    </source>
</evidence>
<keyword evidence="5 8" id="KW-0539">Nucleus</keyword>
<dbReference type="Gene3D" id="1.10.10.1460">
    <property type="match status" value="1"/>
</dbReference>
<comment type="similarity">
    <text evidence="2 8">Belongs to the SLD2 family.</text>
</comment>
<dbReference type="PANTHER" id="PTHR28124">
    <property type="entry name" value="DNA REPLICATION REGULATOR SLD2"/>
    <property type="match status" value="1"/>
</dbReference>
<sequence length="581" mass="64369">MEDQQKATYETQSQTLRAELKKWEADWANSHDGKKPGRDDIKANPDIAQKYKQYNRCRDILSGKLPPPQQPPAAPSSPSNESTKRKRTQDVFQTPSKRYRPTTTPQKSRPVASTPSKHPQPPQSPTTPSFVTPSLNRKLFLSPSLPTSIGPTPQRDGRVLGLFDLLGRTPSKPTSSTDDSIPTAIRPVDARTTTPSKPRSTPDLSRTPMSASKRAMLDTFLAVTTTPSHRHQQNGGGGNRTPSSTSSKKFATPAFLRRTTAPLPPVDENGEWKVEPIRLPKKPLTRGLSSVVRDLRKLEDEQLDEELDLLNELENEGYEPKPIQPIKLAATQPTVQDRDGRSPGGHGLDRGGGGGVEVEDSQHQNQQRQKDERDVPAVLLLGGFDDEGLYDSPNEDKSAGLDRNGQPLRVFKKKGQKRTTRLVKMRPTRAKRPTIQQEDDDDGDDDDGIVPETQLDATKEVQSDPLDIQSDRDEDDLLSGSEFDDGEEEKEEDEDTKKTAKKAPKRVVVVPKGKGTNKGKGKQEKGGQRTGEQGEDEKEGVVKRAVRKVKATAHANFKRLKLRQNGAKGGPGHNSRFRRRR</sequence>
<evidence type="ECO:0000313" key="10">
    <source>
        <dbReference type="EMBL" id="KAK3941321.1"/>
    </source>
</evidence>
<dbReference type="GO" id="GO:0031261">
    <property type="term" value="C:DNA replication preinitiation complex"/>
    <property type="evidence" value="ECO:0007669"/>
    <property type="project" value="TreeGrafter"/>
</dbReference>
<dbReference type="EMBL" id="MU853784">
    <property type="protein sequence ID" value="KAK3941321.1"/>
    <property type="molecule type" value="Genomic_DNA"/>
</dbReference>
<evidence type="ECO:0000256" key="6">
    <source>
        <dbReference type="ARBA" id="ARBA00023306"/>
    </source>
</evidence>
<dbReference type="FunFam" id="1.10.10.1460:FF:000001">
    <property type="entry name" value="DNA replication regulator Sld2"/>
    <property type="match status" value="1"/>
</dbReference>
<keyword evidence="6 8" id="KW-0131">Cell cycle</keyword>
<dbReference type="GO" id="GO:0000727">
    <property type="term" value="P:double-strand break repair via break-induced replication"/>
    <property type="evidence" value="ECO:0007669"/>
    <property type="project" value="TreeGrafter"/>
</dbReference>
<feature type="region of interest" description="Disordered" evidence="9">
    <location>
        <begin position="225"/>
        <end position="270"/>
    </location>
</feature>
<feature type="compositionally biased region" description="Basic and acidic residues" evidence="9">
    <location>
        <begin position="27"/>
        <end position="43"/>
    </location>
</feature>
<protein>
    <recommendedName>
        <fullName evidence="3 8">DNA replication regulator SLD2</fullName>
    </recommendedName>
</protein>
<accession>A0AAN6N9T2</accession>
<feature type="region of interest" description="Disordered" evidence="9">
    <location>
        <begin position="27"/>
        <end position="212"/>
    </location>
</feature>
<comment type="subcellular location">
    <subcellularLocation>
        <location evidence="1 8">Nucleus</location>
    </subcellularLocation>
</comment>
<dbReference type="Pfam" id="PF11719">
    <property type="entry name" value="Drc1-Sld2"/>
    <property type="match status" value="1"/>
</dbReference>
<dbReference type="GO" id="GO:0003688">
    <property type="term" value="F:DNA replication origin binding"/>
    <property type="evidence" value="ECO:0007669"/>
    <property type="project" value="TreeGrafter"/>
</dbReference>
<dbReference type="InterPro" id="IPR021110">
    <property type="entry name" value="DNA_rep_checkpnt_protein"/>
</dbReference>
<feature type="compositionally biased region" description="Basic residues" evidence="9">
    <location>
        <begin position="410"/>
        <end position="432"/>
    </location>
</feature>
<dbReference type="GO" id="GO:1902977">
    <property type="term" value="P:mitotic DNA replication preinitiation complex assembly"/>
    <property type="evidence" value="ECO:0007669"/>
    <property type="project" value="TreeGrafter"/>
</dbReference>
<evidence type="ECO:0000256" key="3">
    <source>
        <dbReference type="ARBA" id="ARBA00018363"/>
    </source>
</evidence>
<dbReference type="GO" id="GO:0003697">
    <property type="term" value="F:single-stranded DNA binding"/>
    <property type="evidence" value="ECO:0007669"/>
    <property type="project" value="TreeGrafter"/>
</dbReference>
<dbReference type="Proteomes" id="UP001303473">
    <property type="component" value="Unassembled WGS sequence"/>
</dbReference>
<proteinExistence type="inferred from homology"/>
<gene>
    <name evidence="10" type="ORF">QBC46DRAFT_353359</name>
</gene>
<organism evidence="10 11">
    <name type="scientific">Diplogelasinospora grovesii</name>
    <dbReference type="NCBI Taxonomy" id="303347"/>
    <lineage>
        <taxon>Eukaryota</taxon>
        <taxon>Fungi</taxon>
        <taxon>Dikarya</taxon>
        <taxon>Ascomycota</taxon>
        <taxon>Pezizomycotina</taxon>
        <taxon>Sordariomycetes</taxon>
        <taxon>Sordariomycetidae</taxon>
        <taxon>Sordariales</taxon>
        <taxon>Diplogelasinosporaceae</taxon>
        <taxon>Diplogelasinospora</taxon>
    </lineage>
</organism>
<dbReference type="InterPro" id="IPR040203">
    <property type="entry name" value="Sld2"/>
</dbReference>
<evidence type="ECO:0000256" key="1">
    <source>
        <dbReference type="ARBA" id="ARBA00004123"/>
    </source>
</evidence>
<evidence type="ECO:0000256" key="2">
    <source>
        <dbReference type="ARBA" id="ARBA00007276"/>
    </source>
</evidence>
<name>A0AAN6N9T2_9PEZI</name>
<feature type="compositionally biased region" description="Low complexity" evidence="9">
    <location>
        <begin position="169"/>
        <end position="183"/>
    </location>
</feature>
<keyword evidence="11" id="KW-1185">Reference proteome</keyword>